<dbReference type="EMBL" id="JARJCN010000085">
    <property type="protein sequence ID" value="KAJ7076125.1"/>
    <property type="molecule type" value="Genomic_DNA"/>
</dbReference>
<evidence type="ECO:0000313" key="3">
    <source>
        <dbReference type="EMBL" id="KAJ7076125.1"/>
    </source>
</evidence>
<accession>A0AAD6TUL8</accession>
<evidence type="ECO:0000256" key="2">
    <source>
        <dbReference type="SAM" id="Phobius"/>
    </source>
</evidence>
<name>A0AAD6TUL8_9AGAR</name>
<protein>
    <submittedName>
        <fullName evidence="3">Uncharacterized protein</fullName>
    </submittedName>
</protein>
<dbReference type="AlphaFoldDB" id="A0AAD6TUL8"/>
<gene>
    <name evidence="3" type="ORF">B0H15DRAFT_1006568</name>
</gene>
<reference evidence="3" key="1">
    <citation type="submission" date="2023-03" db="EMBL/GenBank/DDBJ databases">
        <title>Massive genome expansion in bonnet fungi (Mycena s.s.) driven by repeated elements and novel gene families across ecological guilds.</title>
        <authorList>
            <consortium name="Lawrence Berkeley National Laboratory"/>
            <person name="Harder C.B."/>
            <person name="Miyauchi S."/>
            <person name="Viragh M."/>
            <person name="Kuo A."/>
            <person name="Thoen E."/>
            <person name="Andreopoulos B."/>
            <person name="Lu D."/>
            <person name="Skrede I."/>
            <person name="Drula E."/>
            <person name="Henrissat B."/>
            <person name="Morin E."/>
            <person name="Kohler A."/>
            <person name="Barry K."/>
            <person name="LaButti K."/>
            <person name="Morin E."/>
            <person name="Salamov A."/>
            <person name="Lipzen A."/>
            <person name="Mereny Z."/>
            <person name="Hegedus B."/>
            <person name="Baldrian P."/>
            <person name="Stursova M."/>
            <person name="Weitz H."/>
            <person name="Taylor A."/>
            <person name="Grigoriev I.V."/>
            <person name="Nagy L.G."/>
            <person name="Martin F."/>
            <person name="Kauserud H."/>
        </authorList>
    </citation>
    <scope>NUCLEOTIDE SEQUENCE</scope>
    <source>
        <strain evidence="3">CBHHK173m</strain>
    </source>
</reference>
<keyword evidence="2" id="KW-0812">Transmembrane</keyword>
<feature type="compositionally biased region" description="Low complexity" evidence="1">
    <location>
        <begin position="84"/>
        <end position="95"/>
    </location>
</feature>
<feature type="region of interest" description="Disordered" evidence="1">
    <location>
        <begin position="44"/>
        <end position="100"/>
    </location>
</feature>
<feature type="compositionally biased region" description="Pro residues" evidence="1">
    <location>
        <begin position="68"/>
        <end position="79"/>
    </location>
</feature>
<sequence>MAAATAPGAIVGGGLGAAVGALVVGTRVLILSGVRVMGEKARCALPAQPSARPPGPLPRRRRRRGRRPPSPPQPAPPPTERPHSSSSRSRRSGSSMPNGSLQWVDGRHGWYLLLTDPAASTFHRTPPRPATVPLPLKCTLSLEALIAAGLAHTASIRSMLSSLDPTVRGAVVTRV</sequence>
<proteinExistence type="predicted"/>
<evidence type="ECO:0000256" key="1">
    <source>
        <dbReference type="SAM" id="MobiDB-lite"/>
    </source>
</evidence>
<comment type="caution">
    <text evidence="3">The sequence shown here is derived from an EMBL/GenBank/DDBJ whole genome shotgun (WGS) entry which is preliminary data.</text>
</comment>
<organism evidence="3 4">
    <name type="scientific">Mycena belliarum</name>
    <dbReference type="NCBI Taxonomy" id="1033014"/>
    <lineage>
        <taxon>Eukaryota</taxon>
        <taxon>Fungi</taxon>
        <taxon>Dikarya</taxon>
        <taxon>Basidiomycota</taxon>
        <taxon>Agaricomycotina</taxon>
        <taxon>Agaricomycetes</taxon>
        <taxon>Agaricomycetidae</taxon>
        <taxon>Agaricales</taxon>
        <taxon>Marasmiineae</taxon>
        <taxon>Mycenaceae</taxon>
        <taxon>Mycena</taxon>
    </lineage>
</organism>
<feature type="compositionally biased region" description="Basic residues" evidence="1">
    <location>
        <begin position="58"/>
        <end position="67"/>
    </location>
</feature>
<feature type="transmembrane region" description="Helical" evidence="2">
    <location>
        <begin position="6"/>
        <end position="30"/>
    </location>
</feature>
<keyword evidence="2" id="KW-1133">Transmembrane helix</keyword>
<keyword evidence="2" id="KW-0472">Membrane</keyword>
<keyword evidence="4" id="KW-1185">Reference proteome</keyword>
<evidence type="ECO:0000313" key="4">
    <source>
        <dbReference type="Proteomes" id="UP001222325"/>
    </source>
</evidence>
<dbReference type="Proteomes" id="UP001222325">
    <property type="component" value="Unassembled WGS sequence"/>
</dbReference>